<keyword evidence="2" id="KW-1185">Reference proteome</keyword>
<name>A0A401GVC5_9APHY</name>
<dbReference type="InParanoid" id="A0A401GVC5"/>
<accession>A0A401GVC5</accession>
<dbReference type="EMBL" id="BFAD01000009">
    <property type="protein sequence ID" value="GBE86140.1"/>
    <property type="molecule type" value="Genomic_DNA"/>
</dbReference>
<dbReference type="GeneID" id="38783057"/>
<reference evidence="1 2" key="1">
    <citation type="journal article" date="2018" name="Sci. Rep.">
        <title>Genome sequence of the cauliflower mushroom Sparassis crispa (Hanabiratake) and its association with beneficial usage.</title>
        <authorList>
            <person name="Kiyama R."/>
            <person name="Furutani Y."/>
            <person name="Kawaguchi K."/>
            <person name="Nakanishi T."/>
        </authorList>
    </citation>
    <scope>NUCLEOTIDE SEQUENCE [LARGE SCALE GENOMIC DNA]</scope>
</reference>
<proteinExistence type="predicted"/>
<evidence type="ECO:0000313" key="1">
    <source>
        <dbReference type="EMBL" id="GBE86140.1"/>
    </source>
</evidence>
<dbReference type="Proteomes" id="UP000287166">
    <property type="component" value="Unassembled WGS sequence"/>
</dbReference>
<evidence type="ECO:0000313" key="2">
    <source>
        <dbReference type="Proteomes" id="UP000287166"/>
    </source>
</evidence>
<sequence length="143" mass="16203">MSTLSRVPSIQVLELQHLQYSINPTSGVFLVTLDYRSLEKRSLLSVHFVSTEAMVDFLDLFGCLETLECHIVSLPFTDQDDALSDVILERIWRMVLQICSLDLDLDNISLREDTLCFLCNVLAATPFVETLQAIHVSGFECFD</sequence>
<organism evidence="1 2">
    <name type="scientific">Sparassis crispa</name>
    <dbReference type="NCBI Taxonomy" id="139825"/>
    <lineage>
        <taxon>Eukaryota</taxon>
        <taxon>Fungi</taxon>
        <taxon>Dikarya</taxon>
        <taxon>Basidiomycota</taxon>
        <taxon>Agaricomycotina</taxon>
        <taxon>Agaricomycetes</taxon>
        <taxon>Polyporales</taxon>
        <taxon>Sparassidaceae</taxon>
        <taxon>Sparassis</taxon>
    </lineage>
</organism>
<protein>
    <submittedName>
        <fullName evidence="1">Uncharacterized protein</fullName>
    </submittedName>
</protein>
<comment type="caution">
    <text evidence="1">The sequence shown here is derived from an EMBL/GenBank/DDBJ whole genome shotgun (WGS) entry which is preliminary data.</text>
</comment>
<dbReference type="AlphaFoldDB" id="A0A401GVC5"/>
<gene>
    <name evidence="1" type="ORF">SCP_0900170</name>
</gene>
<dbReference type="RefSeq" id="XP_027617053.1">
    <property type="nucleotide sequence ID" value="XM_027761252.1"/>
</dbReference>